<comment type="caution">
    <text evidence="7">The sequence shown here is derived from an EMBL/GenBank/DDBJ whole genome shotgun (WGS) entry which is preliminary data.</text>
</comment>
<dbReference type="PROSITE" id="PS01124">
    <property type="entry name" value="HTH_ARAC_FAMILY_2"/>
    <property type="match status" value="1"/>
</dbReference>
<dbReference type="InterPro" id="IPR018060">
    <property type="entry name" value="HTH_AraC"/>
</dbReference>
<keyword evidence="2" id="KW-0805">Transcription regulation</keyword>
<keyword evidence="1" id="KW-0963">Cytoplasm</keyword>
<dbReference type="InterPro" id="IPR035418">
    <property type="entry name" value="AraC-bd_2"/>
</dbReference>
<dbReference type="SMART" id="SM00342">
    <property type="entry name" value="HTH_ARAC"/>
    <property type="match status" value="1"/>
</dbReference>
<keyword evidence="5" id="KW-0804">Transcription</keyword>
<evidence type="ECO:0000313" key="8">
    <source>
        <dbReference type="Proteomes" id="UP000609346"/>
    </source>
</evidence>
<dbReference type="RefSeq" id="WP_191206820.1">
    <property type="nucleotide sequence ID" value="NZ_JACXZA010000009.1"/>
</dbReference>
<keyword evidence="4" id="KW-0010">Activator</keyword>
<dbReference type="PROSITE" id="PS00041">
    <property type="entry name" value="HTH_ARAC_FAMILY_1"/>
    <property type="match status" value="1"/>
</dbReference>
<dbReference type="SUPFAM" id="SSF51215">
    <property type="entry name" value="Regulatory protein AraC"/>
    <property type="match status" value="1"/>
</dbReference>
<dbReference type="Proteomes" id="UP000609346">
    <property type="component" value="Unassembled WGS sequence"/>
</dbReference>
<dbReference type="PANTHER" id="PTHR46796:SF13">
    <property type="entry name" value="HTH-TYPE TRANSCRIPTIONAL ACTIVATOR RHAS"/>
    <property type="match status" value="1"/>
</dbReference>
<dbReference type="InterPro" id="IPR050204">
    <property type="entry name" value="AraC_XylS_family_regulators"/>
</dbReference>
<protein>
    <submittedName>
        <fullName evidence="7">Helix-turn-helix transcriptional regulator</fullName>
    </submittedName>
</protein>
<dbReference type="InterPro" id="IPR037923">
    <property type="entry name" value="HTH-like"/>
</dbReference>
<dbReference type="InterPro" id="IPR009057">
    <property type="entry name" value="Homeodomain-like_sf"/>
</dbReference>
<feature type="domain" description="HTH araC/xylS-type" evidence="6">
    <location>
        <begin position="170"/>
        <end position="268"/>
    </location>
</feature>
<evidence type="ECO:0000256" key="2">
    <source>
        <dbReference type="ARBA" id="ARBA00023015"/>
    </source>
</evidence>
<organism evidence="7 8">
    <name type="scientific">Paenibacillus terricola</name>
    <dbReference type="NCBI Taxonomy" id="2763503"/>
    <lineage>
        <taxon>Bacteria</taxon>
        <taxon>Bacillati</taxon>
        <taxon>Bacillota</taxon>
        <taxon>Bacilli</taxon>
        <taxon>Bacillales</taxon>
        <taxon>Paenibacillaceae</taxon>
        <taxon>Paenibacillus</taxon>
    </lineage>
</organism>
<sequence length="271" mass="31132">MIVQITTPRMELWRIDGPFSNVPHMHEDDFQITVPMYGTCDFIQENRSYRLSDGSGLVQHPRERHVFEIGEQAGVVIFKVRQAGLETFARRDSLELDLRQQFDRTQLAAQFHQWIGALMTHDPNDRLAQDETEEHVFTYLCDALSGSHRDNNSAAAQAHIAAFGVDAYMTQVLEFIHAHYTDAITIEDLASIAKQSRFHFIRSFKSSFGVTPYQYVLRLRIDEAKRLLTITDRSITDIGLRLGFSSGSAFYRAFVKSVGVTPEHYRMDRRV</sequence>
<dbReference type="Pfam" id="PF14525">
    <property type="entry name" value="AraC_binding_2"/>
    <property type="match status" value="1"/>
</dbReference>
<evidence type="ECO:0000259" key="6">
    <source>
        <dbReference type="PROSITE" id="PS01124"/>
    </source>
</evidence>
<dbReference type="Gene3D" id="1.10.10.60">
    <property type="entry name" value="Homeodomain-like"/>
    <property type="match status" value="2"/>
</dbReference>
<keyword evidence="8" id="KW-1185">Reference proteome</keyword>
<evidence type="ECO:0000256" key="5">
    <source>
        <dbReference type="ARBA" id="ARBA00023163"/>
    </source>
</evidence>
<evidence type="ECO:0000256" key="4">
    <source>
        <dbReference type="ARBA" id="ARBA00023159"/>
    </source>
</evidence>
<evidence type="ECO:0000256" key="1">
    <source>
        <dbReference type="ARBA" id="ARBA00022490"/>
    </source>
</evidence>
<dbReference type="InterPro" id="IPR018062">
    <property type="entry name" value="HTH_AraC-typ_CS"/>
</dbReference>
<dbReference type="PANTHER" id="PTHR46796">
    <property type="entry name" value="HTH-TYPE TRANSCRIPTIONAL ACTIVATOR RHAS-RELATED"/>
    <property type="match status" value="1"/>
</dbReference>
<gene>
    <name evidence="7" type="ORF">H8B09_27470</name>
</gene>
<proteinExistence type="predicted"/>
<keyword evidence="3" id="KW-0238">DNA-binding</keyword>
<dbReference type="InterPro" id="IPR020449">
    <property type="entry name" value="Tscrpt_reg_AraC-type_HTH"/>
</dbReference>
<dbReference type="PRINTS" id="PR00032">
    <property type="entry name" value="HTHARAC"/>
</dbReference>
<dbReference type="SUPFAM" id="SSF46689">
    <property type="entry name" value="Homeodomain-like"/>
    <property type="match status" value="2"/>
</dbReference>
<dbReference type="Pfam" id="PF12833">
    <property type="entry name" value="HTH_18"/>
    <property type="match status" value="1"/>
</dbReference>
<reference evidence="7 8" key="1">
    <citation type="submission" date="2020-09" db="EMBL/GenBank/DDBJ databases">
        <title>Paenibacillus sp. strain PR3 16S rRNA gene Genome sequencing and assembly.</title>
        <authorList>
            <person name="Kim J."/>
        </authorList>
    </citation>
    <scope>NUCLEOTIDE SEQUENCE [LARGE SCALE GENOMIC DNA]</scope>
    <source>
        <strain evidence="7 8">PR3</strain>
    </source>
</reference>
<accession>A0ABR8N2W8</accession>
<evidence type="ECO:0000256" key="3">
    <source>
        <dbReference type="ARBA" id="ARBA00023125"/>
    </source>
</evidence>
<dbReference type="EMBL" id="JACXZA010000009">
    <property type="protein sequence ID" value="MBD3922524.1"/>
    <property type="molecule type" value="Genomic_DNA"/>
</dbReference>
<evidence type="ECO:0000313" key="7">
    <source>
        <dbReference type="EMBL" id="MBD3922524.1"/>
    </source>
</evidence>
<name>A0ABR8N2W8_9BACL</name>